<dbReference type="Pfam" id="PF10545">
    <property type="entry name" value="MADF_DNA_bdg"/>
    <property type="match status" value="1"/>
</dbReference>
<evidence type="ECO:0000313" key="3">
    <source>
        <dbReference type="EMBL" id="KAG8231852.1"/>
    </source>
</evidence>
<dbReference type="AlphaFoldDB" id="A0A8K0KCF3"/>
<reference evidence="3" key="2">
    <citation type="submission" date="2017-10" db="EMBL/GenBank/DDBJ databases">
        <title>Ladona fulva Genome sequencing and assembly.</title>
        <authorList>
            <person name="Murali S."/>
            <person name="Richards S."/>
            <person name="Bandaranaike D."/>
            <person name="Bellair M."/>
            <person name="Blankenburg K."/>
            <person name="Chao H."/>
            <person name="Dinh H."/>
            <person name="Doddapaneni H."/>
            <person name="Dugan-Rocha S."/>
            <person name="Elkadiri S."/>
            <person name="Gnanaolivu R."/>
            <person name="Hernandez B."/>
            <person name="Skinner E."/>
            <person name="Javaid M."/>
            <person name="Lee S."/>
            <person name="Li M."/>
            <person name="Ming W."/>
            <person name="Munidasa M."/>
            <person name="Muniz J."/>
            <person name="Nguyen L."/>
            <person name="Hughes D."/>
            <person name="Osuji N."/>
            <person name="Pu L.-L."/>
            <person name="Puazo M."/>
            <person name="Qu C."/>
            <person name="Quiroz J."/>
            <person name="Raj R."/>
            <person name="Weissenberger G."/>
            <person name="Xin Y."/>
            <person name="Zou X."/>
            <person name="Han Y."/>
            <person name="Worley K."/>
            <person name="Muzny D."/>
            <person name="Gibbs R."/>
        </authorList>
    </citation>
    <scope>NUCLEOTIDE SEQUENCE</scope>
    <source>
        <strain evidence="3">Sampled in the wild</strain>
    </source>
</reference>
<proteinExistence type="predicted"/>
<feature type="region of interest" description="Disordered" evidence="1">
    <location>
        <begin position="102"/>
        <end position="145"/>
    </location>
</feature>
<dbReference type="OrthoDB" id="5984255at2759"/>
<dbReference type="PANTHER" id="PTHR12243:SF67">
    <property type="entry name" value="COREPRESSOR OF PANGOLIN, ISOFORM A-RELATED"/>
    <property type="match status" value="1"/>
</dbReference>
<keyword evidence="4" id="KW-1185">Reference proteome</keyword>
<organism evidence="3 4">
    <name type="scientific">Ladona fulva</name>
    <name type="common">Scarce chaser dragonfly</name>
    <name type="synonym">Libellula fulva</name>
    <dbReference type="NCBI Taxonomy" id="123851"/>
    <lineage>
        <taxon>Eukaryota</taxon>
        <taxon>Metazoa</taxon>
        <taxon>Ecdysozoa</taxon>
        <taxon>Arthropoda</taxon>
        <taxon>Hexapoda</taxon>
        <taxon>Insecta</taxon>
        <taxon>Pterygota</taxon>
        <taxon>Palaeoptera</taxon>
        <taxon>Odonata</taxon>
        <taxon>Epiprocta</taxon>
        <taxon>Anisoptera</taxon>
        <taxon>Libelluloidea</taxon>
        <taxon>Libellulidae</taxon>
        <taxon>Ladona</taxon>
    </lineage>
</organism>
<dbReference type="InterPro" id="IPR006578">
    <property type="entry name" value="MADF-dom"/>
</dbReference>
<dbReference type="PROSITE" id="PS51029">
    <property type="entry name" value="MADF"/>
    <property type="match status" value="1"/>
</dbReference>
<feature type="domain" description="MADF" evidence="2">
    <location>
        <begin position="5"/>
        <end position="97"/>
    </location>
</feature>
<evidence type="ECO:0000313" key="4">
    <source>
        <dbReference type="Proteomes" id="UP000792457"/>
    </source>
</evidence>
<dbReference type="PANTHER" id="PTHR12243">
    <property type="entry name" value="MADF DOMAIN TRANSCRIPTION FACTOR"/>
    <property type="match status" value="1"/>
</dbReference>
<reference evidence="3" key="1">
    <citation type="submission" date="2013-04" db="EMBL/GenBank/DDBJ databases">
        <authorList>
            <person name="Qu J."/>
            <person name="Murali S.C."/>
            <person name="Bandaranaike D."/>
            <person name="Bellair M."/>
            <person name="Blankenburg K."/>
            <person name="Chao H."/>
            <person name="Dinh H."/>
            <person name="Doddapaneni H."/>
            <person name="Downs B."/>
            <person name="Dugan-Rocha S."/>
            <person name="Elkadiri S."/>
            <person name="Gnanaolivu R.D."/>
            <person name="Hernandez B."/>
            <person name="Javaid M."/>
            <person name="Jayaseelan J.C."/>
            <person name="Lee S."/>
            <person name="Li M."/>
            <person name="Ming W."/>
            <person name="Munidasa M."/>
            <person name="Muniz J."/>
            <person name="Nguyen L."/>
            <person name="Ongeri F."/>
            <person name="Osuji N."/>
            <person name="Pu L.-L."/>
            <person name="Puazo M."/>
            <person name="Qu C."/>
            <person name="Quiroz J."/>
            <person name="Raj R."/>
            <person name="Weissenberger G."/>
            <person name="Xin Y."/>
            <person name="Zou X."/>
            <person name="Han Y."/>
            <person name="Richards S."/>
            <person name="Worley K."/>
            <person name="Muzny D."/>
            <person name="Gibbs R."/>
        </authorList>
    </citation>
    <scope>NUCLEOTIDE SEQUENCE</scope>
    <source>
        <strain evidence="3">Sampled in the wild</strain>
    </source>
</reference>
<gene>
    <name evidence="3" type="ORF">J437_LFUL008623</name>
</gene>
<comment type="caution">
    <text evidence="3">The sequence shown here is derived from an EMBL/GenBank/DDBJ whole genome shotgun (WGS) entry which is preliminary data.</text>
</comment>
<dbReference type="SMART" id="SM00595">
    <property type="entry name" value="MADF"/>
    <property type="match status" value="1"/>
</dbReference>
<evidence type="ECO:0000256" key="1">
    <source>
        <dbReference type="SAM" id="MobiDB-lite"/>
    </source>
</evidence>
<dbReference type="InterPro" id="IPR039353">
    <property type="entry name" value="TF_Adf1"/>
</dbReference>
<name>A0A8K0KCF3_LADFU</name>
<evidence type="ECO:0000259" key="2">
    <source>
        <dbReference type="PROSITE" id="PS51029"/>
    </source>
</evidence>
<accession>A0A8K0KCF3</accession>
<dbReference type="EMBL" id="KZ308579">
    <property type="protein sequence ID" value="KAG8231852.1"/>
    <property type="molecule type" value="Genomic_DNA"/>
</dbReference>
<protein>
    <recommendedName>
        <fullName evidence="2">MADF domain-containing protein</fullName>
    </recommendedName>
</protein>
<sequence>MDTEKLISIVFENKCLWDMKEKHYHNRDICRQKWNEIAQELNTSSEAVKSKWRGLRDTFRKELNNFTKQRSGSAGGSLKDSTWPFFKNMEFLKDQFQKRKMEGNIPSSCQNDNEDEEIENTDAVSLPSILNEEGSSSQKIDNESYHSCAKGTTQLDQFAVPEKKKSQN</sequence>
<dbReference type="Proteomes" id="UP000792457">
    <property type="component" value="Unassembled WGS sequence"/>
</dbReference>